<dbReference type="HOGENOM" id="CLU_000445_107_27_0"/>
<feature type="coiled-coil region" evidence="1">
    <location>
        <begin position="192"/>
        <end position="219"/>
    </location>
</feature>
<feature type="transmembrane region" description="Helical" evidence="3">
    <location>
        <begin position="232"/>
        <end position="254"/>
    </location>
</feature>
<feature type="region of interest" description="Disordered" evidence="2">
    <location>
        <begin position="411"/>
        <end position="468"/>
    </location>
</feature>
<evidence type="ECO:0000256" key="3">
    <source>
        <dbReference type="SAM" id="Phobius"/>
    </source>
</evidence>
<proteinExistence type="predicted"/>
<feature type="region of interest" description="Disordered" evidence="2">
    <location>
        <begin position="311"/>
        <end position="339"/>
    </location>
</feature>
<dbReference type="SMART" id="SM01358">
    <property type="entry name" value="HBM"/>
    <property type="match status" value="1"/>
</dbReference>
<dbReference type="Pfam" id="PF00672">
    <property type="entry name" value="HAMP"/>
    <property type="match status" value="1"/>
</dbReference>
<feature type="domain" description="HAMP" evidence="4">
    <location>
        <begin position="255"/>
        <end position="307"/>
    </location>
</feature>
<dbReference type="KEGG" id="dtn:DTL3_1323"/>
<keyword evidence="3" id="KW-0472">Membrane</keyword>
<dbReference type="GO" id="GO:0016020">
    <property type="term" value="C:membrane"/>
    <property type="evidence" value="ECO:0007669"/>
    <property type="project" value="InterPro"/>
</dbReference>
<evidence type="ECO:0000256" key="2">
    <source>
        <dbReference type="SAM" id="MobiDB-lite"/>
    </source>
</evidence>
<dbReference type="SMART" id="SM00304">
    <property type="entry name" value="HAMP"/>
    <property type="match status" value="1"/>
</dbReference>
<keyword evidence="6" id="KW-1185">Reference proteome</keyword>
<dbReference type="Gene3D" id="6.10.340.10">
    <property type="match status" value="1"/>
</dbReference>
<dbReference type="AlphaFoldDB" id="A0A0C7NRY5"/>
<feature type="region of interest" description="Disordered" evidence="2">
    <location>
        <begin position="372"/>
        <end position="393"/>
    </location>
</feature>
<keyword evidence="3" id="KW-1133">Transmembrane helix</keyword>
<dbReference type="RefSeq" id="WP_052670416.1">
    <property type="nucleotide sequence ID" value="NZ_LN824141.1"/>
</dbReference>
<dbReference type="Proteomes" id="UP000032809">
    <property type="component" value="Chromosome I"/>
</dbReference>
<dbReference type="GO" id="GO:0007165">
    <property type="term" value="P:signal transduction"/>
    <property type="evidence" value="ECO:0007669"/>
    <property type="project" value="InterPro"/>
</dbReference>
<feature type="compositionally biased region" description="Basic and acidic residues" evidence="2">
    <location>
        <begin position="328"/>
        <end position="339"/>
    </location>
</feature>
<organism evidence="5 6">
    <name type="scientific">Defluviitoga tunisiensis</name>
    <dbReference type="NCBI Taxonomy" id="1006576"/>
    <lineage>
        <taxon>Bacteria</taxon>
        <taxon>Thermotogati</taxon>
        <taxon>Thermotogota</taxon>
        <taxon>Thermotogae</taxon>
        <taxon>Petrotogales</taxon>
        <taxon>Petrotogaceae</taxon>
        <taxon>Defluviitoga</taxon>
    </lineage>
</organism>
<dbReference type="STRING" id="1006576.DTL3_1323"/>
<keyword evidence="1" id="KW-0175">Coiled coil</keyword>
<evidence type="ECO:0000256" key="1">
    <source>
        <dbReference type="SAM" id="Coils"/>
    </source>
</evidence>
<feature type="compositionally biased region" description="Polar residues" evidence="2">
    <location>
        <begin position="311"/>
        <end position="327"/>
    </location>
</feature>
<dbReference type="InterPro" id="IPR032255">
    <property type="entry name" value="HBM"/>
</dbReference>
<dbReference type="PANTHER" id="PTHR32089:SF112">
    <property type="entry name" value="LYSOZYME-LIKE PROTEIN-RELATED"/>
    <property type="match status" value="1"/>
</dbReference>
<evidence type="ECO:0000259" key="4">
    <source>
        <dbReference type="PROSITE" id="PS50885"/>
    </source>
</evidence>
<feature type="compositionally biased region" description="Polar residues" evidence="2">
    <location>
        <begin position="439"/>
        <end position="448"/>
    </location>
</feature>
<dbReference type="PROSITE" id="PS50885">
    <property type="entry name" value="HAMP"/>
    <property type="match status" value="1"/>
</dbReference>
<dbReference type="Gene3D" id="1.10.287.950">
    <property type="entry name" value="Methyl-accepting chemotaxis protein"/>
    <property type="match status" value="1"/>
</dbReference>
<reference evidence="6" key="1">
    <citation type="submission" date="2014-11" db="EMBL/GenBank/DDBJ databases">
        <authorList>
            <person name="Wibberg D."/>
        </authorList>
    </citation>
    <scope>NUCLEOTIDE SEQUENCE [LARGE SCALE GENOMIC DNA]</scope>
    <source>
        <strain evidence="6">L3</strain>
    </source>
</reference>
<keyword evidence="3" id="KW-0812">Transmembrane</keyword>
<evidence type="ECO:0000313" key="6">
    <source>
        <dbReference type="Proteomes" id="UP000032809"/>
    </source>
</evidence>
<name>A0A0C7NRY5_DEFTU</name>
<protein>
    <submittedName>
        <fullName evidence="5">Methyl-accepting chemotaxis protein</fullName>
    </submittedName>
</protein>
<accession>A0A0C7NRY5</accession>
<dbReference type="PANTHER" id="PTHR32089">
    <property type="entry name" value="METHYL-ACCEPTING CHEMOTAXIS PROTEIN MCPB"/>
    <property type="match status" value="1"/>
</dbReference>
<dbReference type="InterPro" id="IPR003660">
    <property type="entry name" value="HAMP_dom"/>
</dbReference>
<sequence>MNFFEASVSLKDFVVSYDDQDKELILRNINNIKNMSLDYTKESTSLTNLHTYIENYEKYFNQIIELNNLKNTLINQDFINLSNNLKKIISDFKTKAKENNISTIVFYCDSALEILENINSFTTTYFVSESAGDKNSVLDAFNNLVSQLSIMEYGLVSEELEKMFTNIQSTVSEFRNVFDQIVEAIESQDPIIQEMEQLRVEILNLLEDQRAQLKEQQDTLGPQLIEKNNNSILLTIILTVIAFVVAIIMVIYLIRSITKPLLELRNKINQFKEGDLTVDFQVKSKDEIGQMALALSEMSKELRNSMGSIRQASGKVQESSVNLTKTSQESRENSEELKRQMDTIQTYAEETAGNVEEVTSGVDEVARAAQGVSRDAQRLSEEAENTNKAAQEGSQTILSISEIVKEAVERTKESQEEVTQLATNRKRCTKHSRNDKLDNGTNESTSLKCSDRSGKGRRSWKRICSSSR</sequence>
<dbReference type="CDD" id="cd06225">
    <property type="entry name" value="HAMP"/>
    <property type="match status" value="1"/>
</dbReference>
<dbReference type="SUPFAM" id="SSF58104">
    <property type="entry name" value="Methyl-accepting chemotaxis protein (MCP) signaling domain"/>
    <property type="match status" value="1"/>
</dbReference>
<dbReference type="EMBL" id="LN824141">
    <property type="protein sequence ID" value="CEP78617.1"/>
    <property type="molecule type" value="Genomic_DNA"/>
</dbReference>
<gene>
    <name evidence="5" type="ORF">DTL3_1323</name>
</gene>
<evidence type="ECO:0000313" key="5">
    <source>
        <dbReference type="EMBL" id="CEP78617.1"/>
    </source>
</evidence>